<dbReference type="Gene3D" id="1.50.10.20">
    <property type="match status" value="1"/>
</dbReference>
<dbReference type="AlphaFoldDB" id="A0A821JV74"/>
<dbReference type="SUPFAM" id="SSF48208">
    <property type="entry name" value="Six-hairpin glycosidases"/>
    <property type="match status" value="1"/>
</dbReference>
<organism evidence="1 2">
    <name type="scientific">Rotaria socialis</name>
    <dbReference type="NCBI Taxonomy" id="392032"/>
    <lineage>
        <taxon>Eukaryota</taxon>
        <taxon>Metazoa</taxon>
        <taxon>Spiralia</taxon>
        <taxon>Gnathifera</taxon>
        <taxon>Rotifera</taxon>
        <taxon>Eurotatoria</taxon>
        <taxon>Bdelloidea</taxon>
        <taxon>Philodinida</taxon>
        <taxon>Philodinidae</taxon>
        <taxon>Rotaria</taxon>
    </lineage>
</organism>
<dbReference type="Proteomes" id="UP000663873">
    <property type="component" value="Unassembled WGS sequence"/>
</dbReference>
<name>A0A821JV74_9BILA</name>
<comment type="caution">
    <text evidence="1">The sequence shown here is derived from an EMBL/GenBank/DDBJ whole genome shotgun (WGS) entry which is preliminary data.</text>
</comment>
<evidence type="ECO:0008006" key="3">
    <source>
        <dbReference type="Google" id="ProtNLM"/>
    </source>
</evidence>
<dbReference type="PANTHER" id="PTHR47791:SF3">
    <property type="entry name" value="MEIOTICALLY UP-REGULATED GENE 191 PROTEIN"/>
    <property type="match status" value="1"/>
</dbReference>
<dbReference type="Pfam" id="PF03663">
    <property type="entry name" value="Glyco_hydro_76"/>
    <property type="match status" value="1"/>
</dbReference>
<dbReference type="InterPro" id="IPR008928">
    <property type="entry name" value="6-hairpin_glycosidase_sf"/>
</dbReference>
<sequence>MGRSQNRSINEALNWAEVTASRLVNCYYHELSGRWAKELAWQSGNTLESLANFVSLTDSPLKYVFHNTYSKTDIYAGGDCYDDHQWWLLAWMQIYNVDRDIKYLKRAAAIYDVVSKKAWTTATCNGGIQWCPTRDYKNAITNELFLSSSMRLHPYAALLGKPSTYYLDWALKEWQWLEQSGMINSYYLINDGLR</sequence>
<proteinExistence type="predicted"/>
<dbReference type="InterPro" id="IPR053169">
    <property type="entry name" value="MUG_Protein"/>
</dbReference>
<gene>
    <name evidence="1" type="ORF">UJA718_LOCUS37412</name>
</gene>
<evidence type="ECO:0000313" key="1">
    <source>
        <dbReference type="EMBL" id="CAF4724088.1"/>
    </source>
</evidence>
<evidence type="ECO:0000313" key="2">
    <source>
        <dbReference type="Proteomes" id="UP000663873"/>
    </source>
</evidence>
<dbReference type="PANTHER" id="PTHR47791">
    <property type="entry name" value="MEIOTICALLY UP-REGULATED GENE 191 PROTEIN"/>
    <property type="match status" value="1"/>
</dbReference>
<keyword evidence="2" id="KW-1185">Reference proteome</keyword>
<dbReference type="GO" id="GO:0005975">
    <property type="term" value="P:carbohydrate metabolic process"/>
    <property type="evidence" value="ECO:0007669"/>
    <property type="project" value="InterPro"/>
</dbReference>
<dbReference type="EMBL" id="CAJOBP010037133">
    <property type="protein sequence ID" value="CAF4724088.1"/>
    <property type="molecule type" value="Genomic_DNA"/>
</dbReference>
<accession>A0A821JV74</accession>
<reference evidence="1" key="1">
    <citation type="submission" date="2021-02" db="EMBL/GenBank/DDBJ databases">
        <authorList>
            <person name="Nowell W R."/>
        </authorList>
    </citation>
    <scope>NUCLEOTIDE SEQUENCE</scope>
</reference>
<dbReference type="InterPro" id="IPR005198">
    <property type="entry name" value="Glyco_hydro_76"/>
</dbReference>
<protein>
    <recommendedName>
        <fullName evidence="3">Mannan endo-1,6-alpha-mannosidase</fullName>
    </recommendedName>
</protein>